<evidence type="ECO:0000313" key="6">
    <source>
        <dbReference type="EMBL" id="KAJ7776437.1"/>
    </source>
</evidence>
<dbReference type="PROSITE" id="PS51456">
    <property type="entry name" value="MYOSIN_MOTOR"/>
    <property type="match status" value="1"/>
</dbReference>
<evidence type="ECO:0000313" key="7">
    <source>
        <dbReference type="Proteomes" id="UP001215598"/>
    </source>
</evidence>
<dbReference type="GO" id="GO:0016020">
    <property type="term" value="C:membrane"/>
    <property type="evidence" value="ECO:0007669"/>
    <property type="project" value="TreeGrafter"/>
</dbReference>
<dbReference type="PANTHER" id="PTHR13140">
    <property type="entry name" value="MYOSIN"/>
    <property type="match status" value="1"/>
</dbReference>
<evidence type="ECO:0000259" key="5">
    <source>
        <dbReference type="PROSITE" id="PS51456"/>
    </source>
</evidence>
<organism evidence="6 7">
    <name type="scientific">Mycena metata</name>
    <dbReference type="NCBI Taxonomy" id="1033252"/>
    <lineage>
        <taxon>Eukaryota</taxon>
        <taxon>Fungi</taxon>
        <taxon>Dikarya</taxon>
        <taxon>Basidiomycota</taxon>
        <taxon>Agaricomycotina</taxon>
        <taxon>Agaricomycetes</taxon>
        <taxon>Agaricomycetidae</taxon>
        <taxon>Agaricales</taxon>
        <taxon>Marasmiineae</taxon>
        <taxon>Mycenaceae</taxon>
        <taxon>Mycena</taxon>
    </lineage>
</organism>
<dbReference type="InterPro" id="IPR027417">
    <property type="entry name" value="P-loop_NTPase"/>
</dbReference>
<keyword evidence="4" id="KW-0505">Motor protein</keyword>
<comment type="caution">
    <text evidence="4">Lacks conserved residue(s) required for the propagation of feature annotation.</text>
</comment>
<dbReference type="GO" id="GO:0005524">
    <property type="term" value="F:ATP binding"/>
    <property type="evidence" value="ECO:0007669"/>
    <property type="project" value="UniProtKB-KW"/>
</dbReference>
<dbReference type="AlphaFoldDB" id="A0AAD7K1L0"/>
<protein>
    <recommendedName>
        <fullName evidence="5">Myosin motor domain-containing protein</fullName>
    </recommendedName>
</protein>
<dbReference type="PANTHER" id="PTHR13140:SF550">
    <property type="entry name" value="MYOSIN-IIIB ISOFORM X1"/>
    <property type="match status" value="1"/>
</dbReference>
<dbReference type="InterPro" id="IPR001609">
    <property type="entry name" value="Myosin_head_motor_dom-like"/>
</dbReference>
<gene>
    <name evidence="6" type="ORF">B0H16DRAFT_1280224</name>
</gene>
<comment type="caution">
    <text evidence="6">The sequence shown here is derived from an EMBL/GenBank/DDBJ whole genome shotgun (WGS) entry which is preliminary data.</text>
</comment>
<keyword evidence="4" id="KW-0518">Myosin</keyword>
<feature type="domain" description="Myosin motor" evidence="5">
    <location>
        <begin position="1"/>
        <end position="104"/>
    </location>
</feature>
<evidence type="ECO:0000256" key="2">
    <source>
        <dbReference type="ARBA" id="ARBA00022840"/>
    </source>
</evidence>
<sequence>FDNAECIRLLQNKPGGLVHIMDDQARRASKKTDATMVEVLAKRWVGCVLPLDSFIYIHFLTNHTPQPSPSFTISHFNGSVTYVANGFLARNLDALNPDFLSLLR</sequence>
<dbReference type="EMBL" id="JARKIB010000009">
    <property type="protein sequence ID" value="KAJ7776437.1"/>
    <property type="molecule type" value="Genomic_DNA"/>
</dbReference>
<evidence type="ECO:0000256" key="3">
    <source>
        <dbReference type="ARBA" id="ARBA00023203"/>
    </source>
</evidence>
<reference evidence="6" key="1">
    <citation type="submission" date="2023-03" db="EMBL/GenBank/DDBJ databases">
        <title>Massive genome expansion in bonnet fungi (Mycena s.s.) driven by repeated elements and novel gene families across ecological guilds.</title>
        <authorList>
            <consortium name="Lawrence Berkeley National Laboratory"/>
            <person name="Harder C.B."/>
            <person name="Miyauchi S."/>
            <person name="Viragh M."/>
            <person name="Kuo A."/>
            <person name="Thoen E."/>
            <person name="Andreopoulos B."/>
            <person name="Lu D."/>
            <person name="Skrede I."/>
            <person name="Drula E."/>
            <person name="Henrissat B."/>
            <person name="Morin E."/>
            <person name="Kohler A."/>
            <person name="Barry K."/>
            <person name="LaButti K."/>
            <person name="Morin E."/>
            <person name="Salamov A."/>
            <person name="Lipzen A."/>
            <person name="Mereny Z."/>
            <person name="Hegedus B."/>
            <person name="Baldrian P."/>
            <person name="Stursova M."/>
            <person name="Weitz H."/>
            <person name="Taylor A."/>
            <person name="Grigoriev I.V."/>
            <person name="Nagy L.G."/>
            <person name="Martin F."/>
            <person name="Kauserud H."/>
        </authorList>
    </citation>
    <scope>NUCLEOTIDE SEQUENCE</scope>
    <source>
        <strain evidence="6">CBHHK182m</strain>
    </source>
</reference>
<comment type="similarity">
    <text evidence="4">Belongs to the TRAFAC class myosin-kinesin ATPase superfamily. Myosin family.</text>
</comment>
<dbReference type="GO" id="GO:0005737">
    <property type="term" value="C:cytoplasm"/>
    <property type="evidence" value="ECO:0007669"/>
    <property type="project" value="TreeGrafter"/>
</dbReference>
<dbReference type="GO" id="GO:0051015">
    <property type="term" value="F:actin filament binding"/>
    <property type="evidence" value="ECO:0007669"/>
    <property type="project" value="TreeGrafter"/>
</dbReference>
<dbReference type="GO" id="GO:0016459">
    <property type="term" value="C:myosin complex"/>
    <property type="evidence" value="ECO:0007669"/>
    <property type="project" value="UniProtKB-KW"/>
</dbReference>
<evidence type="ECO:0000256" key="1">
    <source>
        <dbReference type="ARBA" id="ARBA00022741"/>
    </source>
</evidence>
<keyword evidence="2" id="KW-0067">ATP-binding</keyword>
<evidence type="ECO:0000256" key="4">
    <source>
        <dbReference type="PROSITE-ProRule" id="PRU00782"/>
    </source>
</evidence>
<keyword evidence="3 4" id="KW-0009">Actin-binding</keyword>
<feature type="non-terminal residue" evidence="6">
    <location>
        <position position="104"/>
    </location>
</feature>
<name>A0AAD7K1L0_9AGAR</name>
<dbReference type="Gene3D" id="1.20.58.530">
    <property type="match status" value="1"/>
</dbReference>
<dbReference type="GO" id="GO:0007015">
    <property type="term" value="P:actin filament organization"/>
    <property type="evidence" value="ECO:0007669"/>
    <property type="project" value="TreeGrafter"/>
</dbReference>
<keyword evidence="1" id="KW-0547">Nucleotide-binding</keyword>
<accession>A0AAD7K1L0</accession>
<dbReference type="SUPFAM" id="SSF52540">
    <property type="entry name" value="P-loop containing nucleoside triphosphate hydrolases"/>
    <property type="match status" value="1"/>
</dbReference>
<keyword evidence="7" id="KW-1185">Reference proteome</keyword>
<dbReference type="GO" id="GO:0000146">
    <property type="term" value="F:microfilament motor activity"/>
    <property type="evidence" value="ECO:0007669"/>
    <property type="project" value="TreeGrafter"/>
</dbReference>
<feature type="non-terminal residue" evidence="6">
    <location>
        <position position="1"/>
    </location>
</feature>
<dbReference type="Proteomes" id="UP001215598">
    <property type="component" value="Unassembled WGS sequence"/>
</dbReference>
<proteinExistence type="inferred from homology"/>
<dbReference type="Pfam" id="PF00063">
    <property type="entry name" value="Myosin_head"/>
    <property type="match status" value="1"/>
</dbReference>